<dbReference type="PROSITE" id="PS50002">
    <property type="entry name" value="SH3"/>
    <property type="match status" value="1"/>
</dbReference>
<evidence type="ECO:0000256" key="6">
    <source>
        <dbReference type="ARBA" id="ARBA00018978"/>
    </source>
</evidence>
<dbReference type="InterPro" id="IPR001452">
    <property type="entry name" value="SH3_domain"/>
</dbReference>
<comment type="subcellular location">
    <subcellularLocation>
        <location evidence="2">Endosome membrane</location>
        <topology evidence="2">Peripheral membrane protein</topology>
        <orientation evidence="2">Cytoplasmic side</orientation>
    </subcellularLocation>
</comment>
<evidence type="ECO:0000256" key="2">
    <source>
        <dbReference type="ARBA" id="ARBA00004125"/>
    </source>
</evidence>
<evidence type="ECO:0000259" key="13">
    <source>
        <dbReference type="PROSITE" id="PS50002"/>
    </source>
</evidence>
<proteinExistence type="inferred from homology"/>
<comment type="function">
    <text evidence="1">Component of the ESCRT-0 complex which is the sorting receptor for ubiquitinated cargo proteins at the multivesicular body (MVB).</text>
</comment>
<dbReference type="SMART" id="SM00326">
    <property type="entry name" value="SH3"/>
    <property type="match status" value="1"/>
</dbReference>
<comment type="subunit">
    <text evidence="4">Component of the ESCRT-0 complex composed of HSE1 and VPS27.</text>
</comment>
<evidence type="ECO:0000256" key="5">
    <source>
        <dbReference type="ARBA" id="ARBA00017923"/>
    </source>
</evidence>
<feature type="compositionally biased region" description="Low complexity" evidence="12">
    <location>
        <begin position="254"/>
        <end position="271"/>
    </location>
</feature>
<dbReference type="AlphaFoldDB" id="A0AAE0P8Z9"/>
<dbReference type="SUPFAM" id="SSF50044">
    <property type="entry name" value="SH3-domain"/>
    <property type="match status" value="1"/>
</dbReference>
<evidence type="ECO:0000256" key="8">
    <source>
        <dbReference type="ARBA" id="ARBA00022448"/>
    </source>
</evidence>
<gene>
    <name evidence="14" type="ORF">B0T20DRAFT_36016</name>
</gene>
<evidence type="ECO:0000256" key="7">
    <source>
        <dbReference type="ARBA" id="ARBA00022443"/>
    </source>
</evidence>
<evidence type="ECO:0000256" key="12">
    <source>
        <dbReference type="SAM" id="MobiDB-lite"/>
    </source>
</evidence>
<keyword evidence="10" id="KW-0472">Membrane</keyword>
<name>A0AAE0P8Z9_SORBR</name>
<feature type="domain" description="SH3" evidence="13">
    <location>
        <begin position="168"/>
        <end position="229"/>
    </location>
</feature>
<dbReference type="InterPro" id="IPR050670">
    <property type="entry name" value="STAM"/>
</dbReference>
<organism evidence="14 15">
    <name type="scientific">Sordaria brevicollis</name>
    <dbReference type="NCBI Taxonomy" id="83679"/>
    <lineage>
        <taxon>Eukaryota</taxon>
        <taxon>Fungi</taxon>
        <taxon>Dikarya</taxon>
        <taxon>Ascomycota</taxon>
        <taxon>Pezizomycotina</taxon>
        <taxon>Sordariomycetes</taxon>
        <taxon>Sordariomycetidae</taxon>
        <taxon>Sordariales</taxon>
        <taxon>Sordariaceae</taxon>
        <taxon>Sordaria</taxon>
    </lineage>
</organism>
<dbReference type="Proteomes" id="UP001281003">
    <property type="component" value="Unassembled WGS sequence"/>
</dbReference>
<comment type="similarity">
    <text evidence="3">Belongs to the STAM family.</text>
</comment>
<protein>
    <recommendedName>
        <fullName evidence="5">Class E vacuolar protein-sorting machinery protein HSE1</fullName>
    </recommendedName>
    <alternativeName>
        <fullName evidence="6">Class E vacuolar protein-sorting machinery protein hse1</fullName>
    </alternativeName>
</protein>
<dbReference type="Pfam" id="PF00018">
    <property type="entry name" value="SH3_1"/>
    <property type="match status" value="1"/>
</dbReference>
<evidence type="ECO:0000313" key="15">
    <source>
        <dbReference type="Proteomes" id="UP001281003"/>
    </source>
</evidence>
<dbReference type="GO" id="GO:0010008">
    <property type="term" value="C:endosome membrane"/>
    <property type="evidence" value="ECO:0007669"/>
    <property type="project" value="UniProtKB-SubCell"/>
</dbReference>
<feature type="compositionally biased region" description="Pro residues" evidence="12">
    <location>
        <begin position="142"/>
        <end position="166"/>
    </location>
</feature>
<reference evidence="14" key="2">
    <citation type="submission" date="2023-07" db="EMBL/GenBank/DDBJ databases">
        <authorList>
            <consortium name="Lawrence Berkeley National Laboratory"/>
            <person name="Haridas S."/>
            <person name="Hensen N."/>
            <person name="Bonometti L."/>
            <person name="Westerberg I."/>
            <person name="Brannstrom I.O."/>
            <person name="Guillou S."/>
            <person name="Cros-Aarteil S."/>
            <person name="Calhoun S."/>
            <person name="Kuo A."/>
            <person name="Mondo S."/>
            <person name="Pangilinan J."/>
            <person name="Riley R."/>
            <person name="LaButti K."/>
            <person name="Andreopoulos B."/>
            <person name="Lipzen A."/>
            <person name="Chen C."/>
            <person name="Yanf M."/>
            <person name="Daum C."/>
            <person name="Ng V."/>
            <person name="Clum A."/>
            <person name="Steindorff A."/>
            <person name="Ohm R."/>
            <person name="Martin F."/>
            <person name="Silar P."/>
            <person name="Natvig D."/>
            <person name="Lalanne C."/>
            <person name="Gautier V."/>
            <person name="Ament-velasquez S.L."/>
            <person name="Kruys A."/>
            <person name="Hutchinson M.I."/>
            <person name="Powell A.J."/>
            <person name="Barry K."/>
            <person name="Miller A.N."/>
            <person name="Grigoriev I.V."/>
            <person name="Debuchy R."/>
            <person name="Gladieux P."/>
            <person name="Thoren M.H."/>
            <person name="Johannesson H."/>
        </authorList>
    </citation>
    <scope>NUCLEOTIDE SEQUENCE</scope>
    <source>
        <strain evidence="14">FGSC 1904</strain>
    </source>
</reference>
<dbReference type="PANTHER" id="PTHR45929">
    <property type="entry name" value="JAK PATHWAY SIGNAL TRANSDUCTION ADAPTOR MOLECULE"/>
    <property type="match status" value="1"/>
</dbReference>
<dbReference type="EMBL" id="JAUTDP010000010">
    <property type="protein sequence ID" value="KAK3395478.1"/>
    <property type="molecule type" value="Genomic_DNA"/>
</dbReference>
<dbReference type="Gene3D" id="2.30.30.40">
    <property type="entry name" value="SH3 Domains"/>
    <property type="match status" value="1"/>
</dbReference>
<dbReference type="CDD" id="cd00174">
    <property type="entry name" value="SH3"/>
    <property type="match status" value="1"/>
</dbReference>
<feature type="compositionally biased region" description="Polar residues" evidence="12">
    <location>
        <begin position="233"/>
        <end position="243"/>
    </location>
</feature>
<evidence type="ECO:0000313" key="14">
    <source>
        <dbReference type="EMBL" id="KAK3395478.1"/>
    </source>
</evidence>
<evidence type="ECO:0000256" key="1">
    <source>
        <dbReference type="ARBA" id="ARBA00002654"/>
    </source>
</evidence>
<keyword evidence="8" id="KW-0813">Transport</keyword>
<accession>A0AAE0P8Z9</accession>
<evidence type="ECO:0000256" key="3">
    <source>
        <dbReference type="ARBA" id="ARBA00009666"/>
    </source>
</evidence>
<feature type="region of interest" description="Disordered" evidence="12">
    <location>
        <begin position="120"/>
        <end position="166"/>
    </location>
</feature>
<feature type="compositionally biased region" description="Gly residues" evidence="12">
    <location>
        <begin position="272"/>
        <end position="281"/>
    </location>
</feature>
<feature type="compositionally biased region" description="Basic and acidic residues" evidence="12">
    <location>
        <begin position="303"/>
        <end position="313"/>
    </location>
</feature>
<evidence type="ECO:0000256" key="9">
    <source>
        <dbReference type="ARBA" id="ARBA00022753"/>
    </source>
</evidence>
<keyword evidence="9" id="KW-0967">Endosome</keyword>
<feature type="region of interest" description="Disordered" evidence="12">
    <location>
        <begin position="233"/>
        <end position="313"/>
    </location>
</feature>
<sequence length="342" mass="34947">MVSVDRQRLIETNRSLRLIKNELESLLEKGIITDEAFDSITALLPAEASLSSTSSTPVPAAPRAAPSAAAAVPAAAAQPPANTGASAGGVSSIAARFQSNPPPAVAQAASAFSNLSLSNAGANPSPAPAPPSYAQSTGSSAAPPPPLPGRSQPPTPAAAPAPPPPSKPIIAHCKALYKYDASDARDCSFDKGDKIHVYEYMNADWWMGRCVRTGQEGIFPKSYVEVEAAPPQNTNAWDQSQNEKAGGYPGQGAPGAPYGNPTYGQPSYGQPSYGGGYGGGYVAPPPGPPPAGQVYDPNAPPQGEKEENKFEKHGKSIGKKFGNAAVFGAGATVGANLVNSIF</sequence>
<evidence type="ECO:0000256" key="4">
    <source>
        <dbReference type="ARBA" id="ARBA00011446"/>
    </source>
</evidence>
<dbReference type="PRINTS" id="PR00452">
    <property type="entry name" value="SH3DOMAIN"/>
</dbReference>
<dbReference type="PANTHER" id="PTHR45929:SF7">
    <property type="entry name" value="LAS SEVENTEEN-BINDING PROTEIN 1"/>
    <property type="match status" value="1"/>
</dbReference>
<reference evidence="14" key="1">
    <citation type="journal article" date="2023" name="Mol. Phylogenet. Evol.">
        <title>Genome-scale phylogeny and comparative genomics of the fungal order Sordariales.</title>
        <authorList>
            <person name="Hensen N."/>
            <person name="Bonometti L."/>
            <person name="Westerberg I."/>
            <person name="Brannstrom I.O."/>
            <person name="Guillou S."/>
            <person name="Cros-Aarteil S."/>
            <person name="Calhoun S."/>
            <person name="Haridas S."/>
            <person name="Kuo A."/>
            <person name="Mondo S."/>
            <person name="Pangilinan J."/>
            <person name="Riley R."/>
            <person name="LaButti K."/>
            <person name="Andreopoulos B."/>
            <person name="Lipzen A."/>
            <person name="Chen C."/>
            <person name="Yan M."/>
            <person name="Daum C."/>
            <person name="Ng V."/>
            <person name="Clum A."/>
            <person name="Steindorff A."/>
            <person name="Ohm R.A."/>
            <person name="Martin F."/>
            <person name="Silar P."/>
            <person name="Natvig D.O."/>
            <person name="Lalanne C."/>
            <person name="Gautier V."/>
            <person name="Ament-Velasquez S.L."/>
            <person name="Kruys A."/>
            <person name="Hutchinson M.I."/>
            <person name="Powell A.J."/>
            <person name="Barry K."/>
            <person name="Miller A.N."/>
            <person name="Grigoriev I.V."/>
            <person name="Debuchy R."/>
            <person name="Gladieux P."/>
            <person name="Hiltunen Thoren M."/>
            <person name="Johannesson H."/>
        </authorList>
    </citation>
    <scope>NUCLEOTIDE SEQUENCE</scope>
    <source>
        <strain evidence="14">FGSC 1904</strain>
    </source>
</reference>
<dbReference type="FunFam" id="2.30.30.40:FF:000072">
    <property type="entry name" value="Unconventional Myosin IB"/>
    <property type="match status" value="1"/>
</dbReference>
<keyword evidence="7 11" id="KW-0728">SH3 domain</keyword>
<feature type="compositionally biased region" description="Low complexity" evidence="12">
    <location>
        <begin position="132"/>
        <end position="141"/>
    </location>
</feature>
<evidence type="ECO:0000256" key="11">
    <source>
        <dbReference type="PROSITE-ProRule" id="PRU00192"/>
    </source>
</evidence>
<keyword evidence="15" id="KW-1185">Reference proteome</keyword>
<comment type="caution">
    <text evidence="14">The sequence shown here is derived from an EMBL/GenBank/DDBJ whole genome shotgun (WGS) entry which is preliminary data.</text>
</comment>
<dbReference type="InterPro" id="IPR036028">
    <property type="entry name" value="SH3-like_dom_sf"/>
</dbReference>
<evidence type="ECO:0000256" key="10">
    <source>
        <dbReference type="ARBA" id="ARBA00023136"/>
    </source>
</evidence>